<keyword evidence="12" id="KW-1185">Reference proteome</keyword>
<feature type="transmembrane region" description="Helical" evidence="10">
    <location>
        <begin position="300"/>
        <end position="321"/>
    </location>
</feature>
<dbReference type="EMBL" id="BMIP01000004">
    <property type="protein sequence ID" value="GGD71144.1"/>
    <property type="molecule type" value="Genomic_DNA"/>
</dbReference>
<dbReference type="InterPro" id="IPR048279">
    <property type="entry name" value="MdtK-like"/>
</dbReference>
<evidence type="ECO:0000256" key="3">
    <source>
        <dbReference type="ARBA" id="ARBA00022449"/>
    </source>
</evidence>
<dbReference type="NCBIfam" id="TIGR00797">
    <property type="entry name" value="matE"/>
    <property type="match status" value="1"/>
</dbReference>
<dbReference type="GO" id="GO:0006811">
    <property type="term" value="P:monoatomic ion transport"/>
    <property type="evidence" value="ECO:0007669"/>
    <property type="project" value="UniProtKB-KW"/>
</dbReference>
<evidence type="ECO:0000313" key="11">
    <source>
        <dbReference type="EMBL" id="GGD71144.1"/>
    </source>
</evidence>
<evidence type="ECO:0000256" key="1">
    <source>
        <dbReference type="ARBA" id="ARBA00004429"/>
    </source>
</evidence>
<feature type="transmembrane region" description="Helical" evidence="10">
    <location>
        <begin position="420"/>
        <end position="440"/>
    </location>
</feature>
<evidence type="ECO:0000256" key="4">
    <source>
        <dbReference type="ARBA" id="ARBA00022475"/>
    </source>
</evidence>
<dbReference type="PIRSF" id="PIRSF006603">
    <property type="entry name" value="DinF"/>
    <property type="match status" value="1"/>
</dbReference>
<evidence type="ECO:0000256" key="5">
    <source>
        <dbReference type="ARBA" id="ARBA00022692"/>
    </source>
</evidence>
<feature type="transmembrane region" description="Helical" evidence="10">
    <location>
        <begin position="121"/>
        <end position="139"/>
    </location>
</feature>
<gene>
    <name evidence="11" type="primary">norM</name>
    <name evidence="11" type="ORF">GCM10010990_20790</name>
</gene>
<feature type="transmembrane region" description="Helical" evidence="10">
    <location>
        <begin position="72"/>
        <end position="100"/>
    </location>
</feature>
<feature type="transmembrane region" description="Helical" evidence="10">
    <location>
        <begin position="342"/>
        <end position="365"/>
    </location>
</feature>
<keyword evidence="4" id="KW-1003">Cell membrane</keyword>
<evidence type="ECO:0000256" key="6">
    <source>
        <dbReference type="ARBA" id="ARBA00022989"/>
    </source>
</evidence>
<feature type="transmembrane region" description="Helical" evidence="10">
    <location>
        <begin position="159"/>
        <end position="180"/>
    </location>
</feature>
<sequence>MEPHAASLDPLVDAPAAADMAHAGAHLHAVSLKGEFVAMLRLGVPLAAANLLQMAVYAIDVIFVAQLGTKQLAAITLATSVYGISIFCSLGLIGAVAPMAATALGRGRHALREMRRSFRMGLWMSAFAGIFVMIVALGGEPLMHATGQDPEVANMAGDYLQILSIAAIPVVASNVLRIFVSTLDKAVIATWVTVLALVVNSFGNWVLIFGNLGAPALGLRGAALASLITGLAVLAAYIAIIQADRHMRRHYLFGRLWKPDWPRLAEIWRIGLPIAALTLAEGGLFGAAAFLTGALGALQLAAHTVALQLAALAFQVPFGFGQAATIRVGLHNGAGSHRGVHLAGIAIVTLTLGLAIVFALAMVLIPHTLLSIYIDIDDTSSAELLSIATALMLIAAGFQLFDGAQAVLAGLLRGLADTRIPFVFAVIGYWVCGFVTAWYLAFHTDLGAKGVWIGLATGLFVTSLLMGWRWHRRERLGLVTGTI</sequence>
<dbReference type="InterPro" id="IPR050222">
    <property type="entry name" value="MATE_MdtK"/>
</dbReference>
<feature type="transmembrane region" description="Helical" evidence="10">
    <location>
        <begin position="187"/>
        <end position="209"/>
    </location>
</feature>
<dbReference type="PANTHER" id="PTHR43298:SF2">
    <property type="entry name" value="FMN_FAD EXPORTER YEEO-RELATED"/>
    <property type="match status" value="1"/>
</dbReference>
<protein>
    <recommendedName>
        <fullName evidence="9">Multidrug-efflux transporter</fullName>
    </recommendedName>
</protein>
<keyword evidence="5 10" id="KW-0812">Transmembrane</keyword>
<keyword evidence="8 10" id="KW-0472">Membrane</keyword>
<keyword evidence="2" id="KW-0813">Transport</keyword>
<evidence type="ECO:0000313" key="12">
    <source>
        <dbReference type="Proteomes" id="UP000612349"/>
    </source>
</evidence>
<reference evidence="11" key="2">
    <citation type="submission" date="2020-09" db="EMBL/GenBank/DDBJ databases">
        <authorList>
            <person name="Sun Q."/>
            <person name="Zhou Y."/>
        </authorList>
    </citation>
    <scope>NUCLEOTIDE SEQUENCE</scope>
    <source>
        <strain evidence="11">CGMCC 1.15360</strain>
    </source>
</reference>
<evidence type="ECO:0000256" key="9">
    <source>
        <dbReference type="ARBA" id="ARBA00031636"/>
    </source>
</evidence>
<keyword evidence="6 10" id="KW-1133">Transmembrane helix</keyword>
<feature type="transmembrane region" description="Helical" evidence="10">
    <location>
        <begin position="385"/>
        <end position="408"/>
    </location>
</feature>
<comment type="subcellular location">
    <subcellularLocation>
        <location evidence="1">Cell inner membrane</location>
        <topology evidence="1">Multi-pass membrane protein</topology>
    </subcellularLocation>
</comment>
<dbReference type="AlphaFoldDB" id="A0A917DVL8"/>
<dbReference type="Proteomes" id="UP000612349">
    <property type="component" value="Unassembled WGS sequence"/>
</dbReference>
<dbReference type="CDD" id="cd13131">
    <property type="entry name" value="MATE_NorM_like"/>
    <property type="match status" value="1"/>
</dbReference>
<evidence type="ECO:0000256" key="2">
    <source>
        <dbReference type="ARBA" id="ARBA00022448"/>
    </source>
</evidence>
<comment type="caution">
    <text evidence="11">The sequence shown here is derived from an EMBL/GenBank/DDBJ whole genome shotgun (WGS) entry which is preliminary data.</text>
</comment>
<feature type="transmembrane region" description="Helical" evidence="10">
    <location>
        <begin position="42"/>
        <end position="66"/>
    </location>
</feature>
<dbReference type="GO" id="GO:0015297">
    <property type="term" value="F:antiporter activity"/>
    <property type="evidence" value="ECO:0007669"/>
    <property type="project" value="UniProtKB-KW"/>
</dbReference>
<dbReference type="GO" id="GO:0042910">
    <property type="term" value="F:xenobiotic transmembrane transporter activity"/>
    <property type="evidence" value="ECO:0007669"/>
    <property type="project" value="InterPro"/>
</dbReference>
<feature type="transmembrane region" description="Helical" evidence="10">
    <location>
        <begin position="270"/>
        <end position="294"/>
    </location>
</feature>
<dbReference type="PANTHER" id="PTHR43298">
    <property type="entry name" value="MULTIDRUG RESISTANCE PROTEIN NORM-RELATED"/>
    <property type="match status" value="1"/>
</dbReference>
<keyword evidence="3" id="KW-0050">Antiport</keyword>
<name>A0A917DVL8_9SPHN</name>
<dbReference type="InterPro" id="IPR002528">
    <property type="entry name" value="MATE_fam"/>
</dbReference>
<dbReference type="RefSeq" id="WP_229665439.1">
    <property type="nucleotide sequence ID" value="NZ_BMIP01000004.1"/>
</dbReference>
<dbReference type="GO" id="GO:0005886">
    <property type="term" value="C:plasma membrane"/>
    <property type="evidence" value="ECO:0007669"/>
    <property type="project" value="UniProtKB-SubCell"/>
</dbReference>
<evidence type="ECO:0000256" key="10">
    <source>
        <dbReference type="SAM" id="Phobius"/>
    </source>
</evidence>
<proteinExistence type="predicted"/>
<feature type="transmembrane region" description="Helical" evidence="10">
    <location>
        <begin position="446"/>
        <end position="468"/>
    </location>
</feature>
<feature type="transmembrane region" description="Helical" evidence="10">
    <location>
        <begin position="221"/>
        <end position="240"/>
    </location>
</feature>
<dbReference type="Pfam" id="PF01554">
    <property type="entry name" value="MatE"/>
    <property type="match status" value="2"/>
</dbReference>
<evidence type="ECO:0000256" key="7">
    <source>
        <dbReference type="ARBA" id="ARBA00023065"/>
    </source>
</evidence>
<evidence type="ECO:0000256" key="8">
    <source>
        <dbReference type="ARBA" id="ARBA00023136"/>
    </source>
</evidence>
<accession>A0A917DVL8</accession>
<reference evidence="11" key="1">
    <citation type="journal article" date="2014" name="Int. J. Syst. Evol. Microbiol.">
        <title>Complete genome sequence of Corynebacterium casei LMG S-19264T (=DSM 44701T), isolated from a smear-ripened cheese.</title>
        <authorList>
            <consortium name="US DOE Joint Genome Institute (JGI-PGF)"/>
            <person name="Walter F."/>
            <person name="Albersmeier A."/>
            <person name="Kalinowski J."/>
            <person name="Ruckert C."/>
        </authorList>
    </citation>
    <scope>NUCLEOTIDE SEQUENCE</scope>
    <source>
        <strain evidence="11">CGMCC 1.15360</strain>
    </source>
</reference>
<organism evidence="11 12">
    <name type="scientific">Croceicoccus mobilis</name>
    <dbReference type="NCBI Taxonomy" id="1703339"/>
    <lineage>
        <taxon>Bacteria</taxon>
        <taxon>Pseudomonadati</taxon>
        <taxon>Pseudomonadota</taxon>
        <taxon>Alphaproteobacteria</taxon>
        <taxon>Sphingomonadales</taxon>
        <taxon>Erythrobacteraceae</taxon>
        <taxon>Croceicoccus</taxon>
    </lineage>
</organism>
<keyword evidence="7" id="KW-0406">Ion transport</keyword>